<protein>
    <submittedName>
        <fullName evidence="2">Uncharacterized protein</fullName>
    </submittedName>
</protein>
<gene>
    <name evidence="2" type="ORF">CC86DRAFT_386663</name>
</gene>
<dbReference type="InterPro" id="IPR011024">
    <property type="entry name" value="G_crystallin-like"/>
</dbReference>
<keyword evidence="1" id="KW-0732">Signal</keyword>
<dbReference type="AlphaFoldDB" id="A0A6A6ZJ42"/>
<keyword evidence="3" id="KW-1185">Reference proteome</keyword>
<dbReference type="SUPFAM" id="SSF49695">
    <property type="entry name" value="gamma-Crystallin-like"/>
    <property type="match status" value="1"/>
</dbReference>
<dbReference type="OrthoDB" id="3786098at2759"/>
<feature type="chain" id="PRO_5025492564" evidence="1">
    <location>
        <begin position="18"/>
        <end position="125"/>
    </location>
</feature>
<name>A0A6A6ZJ42_9PLEO</name>
<dbReference type="Proteomes" id="UP000799424">
    <property type="component" value="Unassembled WGS sequence"/>
</dbReference>
<dbReference type="EMBL" id="MU006238">
    <property type="protein sequence ID" value="KAF2821122.1"/>
    <property type="molecule type" value="Genomic_DNA"/>
</dbReference>
<evidence type="ECO:0000313" key="2">
    <source>
        <dbReference type="EMBL" id="KAF2821122.1"/>
    </source>
</evidence>
<evidence type="ECO:0000313" key="3">
    <source>
        <dbReference type="Proteomes" id="UP000799424"/>
    </source>
</evidence>
<evidence type="ECO:0000256" key="1">
    <source>
        <dbReference type="SAM" id="SignalP"/>
    </source>
</evidence>
<proteinExistence type="predicted"/>
<reference evidence="2" key="1">
    <citation type="journal article" date="2020" name="Stud. Mycol.">
        <title>101 Dothideomycetes genomes: a test case for predicting lifestyles and emergence of pathogens.</title>
        <authorList>
            <person name="Haridas S."/>
            <person name="Albert R."/>
            <person name="Binder M."/>
            <person name="Bloem J."/>
            <person name="Labutti K."/>
            <person name="Salamov A."/>
            <person name="Andreopoulos B."/>
            <person name="Baker S."/>
            <person name="Barry K."/>
            <person name="Bills G."/>
            <person name="Bluhm B."/>
            <person name="Cannon C."/>
            <person name="Castanera R."/>
            <person name="Culley D."/>
            <person name="Daum C."/>
            <person name="Ezra D."/>
            <person name="Gonzalez J."/>
            <person name="Henrissat B."/>
            <person name="Kuo A."/>
            <person name="Liang C."/>
            <person name="Lipzen A."/>
            <person name="Lutzoni F."/>
            <person name="Magnuson J."/>
            <person name="Mondo S."/>
            <person name="Nolan M."/>
            <person name="Ohm R."/>
            <person name="Pangilinan J."/>
            <person name="Park H.-J."/>
            <person name="Ramirez L."/>
            <person name="Alfaro M."/>
            <person name="Sun H."/>
            <person name="Tritt A."/>
            <person name="Yoshinaga Y."/>
            <person name="Zwiers L.-H."/>
            <person name="Turgeon B."/>
            <person name="Goodwin S."/>
            <person name="Spatafora J."/>
            <person name="Crous P."/>
            <person name="Grigoriev I."/>
        </authorList>
    </citation>
    <scope>NUCLEOTIDE SEQUENCE</scope>
    <source>
        <strain evidence="2">CBS 113818</strain>
    </source>
</reference>
<sequence length="125" mass="13600">MQLLIICFTLLSGFVSALLPALPTIIEHNGNYFDDGRGATLFTEQNYQGDSAFAPPDKCVTVADGPSKVRSIIVEPGRICSFFVYPDCPHYAVILRFGEKSNTLGVGVLPLLADNQIRSVHCVLI</sequence>
<accession>A0A6A6ZJ42</accession>
<organism evidence="2 3">
    <name type="scientific">Ophiobolus disseminans</name>
    <dbReference type="NCBI Taxonomy" id="1469910"/>
    <lineage>
        <taxon>Eukaryota</taxon>
        <taxon>Fungi</taxon>
        <taxon>Dikarya</taxon>
        <taxon>Ascomycota</taxon>
        <taxon>Pezizomycotina</taxon>
        <taxon>Dothideomycetes</taxon>
        <taxon>Pleosporomycetidae</taxon>
        <taxon>Pleosporales</taxon>
        <taxon>Pleosporineae</taxon>
        <taxon>Phaeosphaeriaceae</taxon>
        <taxon>Ophiobolus</taxon>
    </lineage>
</organism>
<feature type="signal peptide" evidence="1">
    <location>
        <begin position="1"/>
        <end position="17"/>
    </location>
</feature>